<name>A0A501XSA1_9SPHN</name>
<dbReference type="PANTHER" id="PTHR46825:SF11">
    <property type="entry name" value="PENICILLIN-BINDING PROTEIN 4"/>
    <property type="match status" value="1"/>
</dbReference>
<dbReference type="PROSITE" id="PS51318">
    <property type="entry name" value="TAT"/>
    <property type="match status" value="1"/>
</dbReference>
<dbReference type="EMBL" id="VFSU01000011">
    <property type="protein sequence ID" value="TPE63632.1"/>
    <property type="molecule type" value="Genomic_DNA"/>
</dbReference>
<organism evidence="5 6">
    <name type="scientific">Sandaracinobacter neustonicus</name>
    <dbReference type="NCBI Taxonomy" id="1715348"/>
    <lineage>
        <taxon>Bacteria</taxon>
        <taxon>Pseudomonadati</taxon>
        <taxon>Pseudomonadota</taxon>
        <taxon>Alphaproteobacteria</taxon>
        <taxon>Sphingomonadales</taxon>
        <taxon>Sphingosinicellaceae</taxon>
        <taxon>Sandaracinobacter</taxon>
    </lineage>
</organism>
<dbReference type="RefSeq" id="WP_140926592.1">
    <property type="nucleotide sequence ID" value="NZ_VFSU01000011.1"/>
</dbReference>
<dbReference type="InterPro" id="IPR001466">
    <property type="entry name" value="Beta-lactam-related"/>
</dbReference>
<keyword evidence="3" id="KW-0732">Signal</keyword>
<reference evidence="5 6" key="1">
    <citation type="submission" date="2019-06" db="EMBL/GenBank/DDBJ databases">
        <authorList>
            <person name="Lee I."/>
            <person name="Jang G.I."/>
            <person name="Hwang C.Y."/>
        </authorList>
    </citation>
    <scope>NUCLEOTIDE SEQUENCE [LARGE SCALE GENOMIC DNA]</scope>
    <source>
        <strain evidence="5 6">PAMC 28131</strain>
    </source>
</reference>
<evidence type="ECO:0000313" key="5">
    <source>
        <dbReference type="EMBL" id="TPE63632.1"/>
    </source>
</evidence>
<evidence type="ECO:0000256" key="2">
    <source>
        <dbReference type="ARBA" id="ARBA00023136"/>
    </source>
</evidence>
<accession>A0A501XSA1</accession>
<dbReference type="Pfam" id="PF00144">
    <property type="entry name" value="Beta-lactamase"/>
    <property type="match status" value="1"/>
</dbReference>
<dbReference type="GO" id="GO:0016020">
    <property type="term" value="C:membrane"/>
    <property type="evidence" value="ECO:0007669"/>
    <property type="project" value="UniProtKB-SubCell"/>
</dbReference>
<dbReference type="Gene3D" id="3.40.710.10">
    <property type="entry name" value="DD-peptidase/beta-lactamase superfamily"/>
    <property type="match status" value="1"/>
</dbReference>
<evidence type="ECO:0000256" key="3">
    <source>
        <dbReference type="SAM" id="SignalP"/>
    </source>
</evidence>
<dbReference type="InterPro" id="IPR012338">
    <property type="entry name" value="Beta-lactam/transpept-like"/>
</dbReference>
<keyword evidence="2" id="KW-0472">Membrane</keyword>
<evidence type="ECO:0000313" key="6">
    <source>
        <dbReference type="Proteomes" id="UP000319897"/>
    </source>
</evidence>
<gene>
    <name evidence="5" type="ORF">FJQ54_01855</name>
</gene>
<proteinExistence type="predicted"/>
<dbReference type="InterPro" id="IPR006311">
    <property type="entry name" value="TAT_signal"/>
</dbReference>
<evidence type="ECO:0000259" key="4">
    <source>
        <dbReference type="Pfam" id="PF00144"/>
    </source>
</evidence>
<comment type="subcellular location">
    <subcellularLocation>
        <location evidence="1">Membrane</location>
    </subcellularLocation>
</comment>
<sequence>MKIARRKLLAGGALAGGMLAVRPAFAATVPVQVKADGASPAFRAAFDRLVAFAQADIAAWGFPAITLSLRSAAGEVASAAVGFANLDTRAPLTTSHLFQIGSITKSFVAVALLRLADQGKIDLDRPVLEFAPDMPIADKRVTTAHIINHAAGFPGNAPPFPHETGGKLWSETTPGERFHYSNSGYDALAWLIQRASGLSFPAAIRALVMDPLGMAASEPVILTRDRPRFAHAYGPLLNDRAWFPGDRLTEGSWLDIERAAGSVASTPADMAKWVQFIGACATGGKQALLSAAAARRFTTPVIDAPDFGGAAKYGMGLAGFDVDGKPVLHHTGGMITFSSALTVDRATGGGAFASVNFTGLDGYRPRKVTAYGVMLVRALAAGTALPDAPKAETLPPVAEPGNLTGRWMGPGGLVLTVSDNAGKLSVAAGGVTGRLRGAGPRSFVTDHPLLCRHVLDFEGESGRAERLWWGSALLGRDAVPAQPAPNPKLVALAGRYLSNDPWVGSVTVVARGDKLLMDGMGEMVPHADGSWRSVSPAAVQERAWFDSFVNGQAQRFSFSGVELIRQS</sequence>
<feature type="signal peptide" evidence="3">
    <location>
        <begin position="1"/>
        <end position="26"/>
    </location>
</feature>
<keyword evidence="6" id="KW-1185">Reference proteome</keyword>
<dbReference type="Proteomes" id="UP000319897">
    <property type="component" value="Unassembled WGS sequence"/>
</dbReference>
<dbReference type="SUPFAM" id="SSF56601">
    <property type="entry name" value="beta-lactamase/transpeptidase-like"/>
    <property type="match status" value="1"/>
</dbReference>
<dbReference type="PANTHER" id="PTHR46825">
    <property type="entry name" value="D-ALANYL-D-ALANINE-CARBOXYPEPTIDASE/ENDOPEPTIDASE AMPH"/>
    <property type="match status" value="1"/>
</dbReference>
<dbReference type="OrthoDB" id="113033at2"/>
<dbReference type="InterPro" id="IPR050491">
    <property type="entry name" value="AmpC-like"/>
</dbReference>
<evidence type="ECO:0000256" key="1">
    <source>
        <dbReference type="ARBA" id="ARBA00004370"/>
    </source>
</evidence>
<feature type="chain" id="PRO_5021445838" evidence="3">
    <location>
        <begin position="27"/>
        <end position="567"/>
    </location>
</feature>
<comment type="caution">
    <text evidence="5">The sequence shown here is derived from an EMBL/GenBank/DDBJ whole genome shotgun (WGS) entry which is preliminary data.</text>
</comment>
<protein>
    <submittedName>
        <fullName evidence="5">Beta-lactamase family protein</fullName>
    </submittedName>
</protein>
<dbReference type="AlphaFoldDB" id="A0A501XSA1"/>
<feature type="domain" description="Beta-lactamase-related" evidence="4">
    <location>
        <begin position="74"/>
        <end position="364"/>
    </location>
</feature>